<evidence type="ECO:0000256" key="2">
    <source>
        <dbReference type="SAM" id="Phobius"/>
    </source>
</evidence>
<dbReference type="AlphaFoldDB" id="A0A931ITH1"/>
<dbReference type="InterPro" id="IPR001054">
    <property type="entry name" value="A/G_cyclase"/>
</dbReference>
<keyword evidence="2" id="KW-1133">Transmembrane helix</keyword>
<dbReference type="PANTHER" id="PTHR43081">
    <property type="entry name" value="ADENYLATE CYCLASE, TERMINAL-DIFFERENTIATION SPECIFIC-RELATED"/>
    <property type="match status" value="1"/>
</dbReference>
<evidence type="ECO:0000313" key="4">
    <source>
        <dbReference type="EMBL" id="MBH9551216.1"/>
    </source>
</evidence>
<dbReference type="SUPFAM" id="SSF55073">
    <property type="entry name" value="Nucleotide cyclase"/>
    <property type="match status" value="1"/>
</dbReference>
<dbReference type="PANTHER" id="PTHR43081:SF1">
    <property type="entry name" value="ADENYLATE CYCLASE, TERMINAL-DIFFERENTIATION SPECIFIC"/>
    <property type="match status" value="1"/>
</dbReference>
<dbReference type="InterPro" id="IPR050697">
    <property type="entry name" value="Adenylyl/Guanylyl_Cyclase_3/4"/>
</dbReference>
<dbReference type="GO" id="GO:0004016">
    <property type="term" value="F:adenylate cyclase activity"/>
    <property type="evidence" value="ECO:0007669"/>
    <property type="project" value="UniProtKB-ARBA"/>
</dbReference>
<dbReference type="EMBL" id="JAEDAL010000001">
    <property type="protein sequence ID" value="MBH9551216.1"/>
    <property type="molecule type" value="Genomic_DNA"/>
</dbReference>
<dbReference type="GO" id="GO:0035556">
    <property type="term" value="P:intracellular signal transduction"/>
    <property type="evidence" value="ECO:0007669"/>
    <property type="project" value="InterPro"/>
</dbReference>
<evidence type="ECO:0000259" key="3">
    <source>
        <dbReference type="PROSITE" id="PS50125"/>
    </source>
</evidence>
<dbReference type="SMART" id="SM01080">
    <property type="entry name" value="CHASE2"/>
    <property type="match status" value="1"/>
</dbReference>
<proteinExistence type="predicted"/>
<feature type="transmembrane region" description="Helical" evidence="2">
    <location>
        <begin position="346"/>
        <end position="366"/>
    </location>
</feature>
<gene>
    <name evidence="4" type="ORF">I7X43_00015</name>
</gene>
<dbReference type="CDD" id="cd07302">
    <property type="entry name" value="CHD"/>
    <property type="match status" value="1"/>
</dbReference>
<evidence type="ECO:0000313" key="5">
    <source>
        <dbReference type="Proteomes" id="UP000620139"/>
    </source>
</evidence>
<accession>A0A931ITH1</accession>
<evidence type="ECO:0000256" key="1">
    <source>
        <dbReference type="SAM" id="MobiDB-lite"/>
    </source>
</evidence>
<sequence length="685" mass="73071">MNRLRLSIDRPWRARVGALVLVALLILMLPWAAAVWLQAAQDFVGDWSWRVAATPREAERRVVVVDIDEDSLRQVGPWPWSRETLAQLSTRLNDAGAALQVYDMVFPEAREGDEALRTAWSKSAVVVGQIFSLDPRSQPRQGVISAASTLGACHERGFGSEAVAQGWVANSPSILPPQAAVGHLTPRLGLDGVIRRVPAWICHEGQRYPSLALAALTRLLAPSAPSGRVEWQLRTASGAFSPGQPPRWLQSTQAPGFILPVDEYGDMLVPYRLARESVTSVSAGSVLAGRADINLFRGAIVVVGATAFGLTDTVSTPLSSVASGVEVHVQSLVGILDHQVPYRPQAALAALGGTMAVTALLLLALVRRKRLSARTLPLTGVLLGVVWAVGGVSLLPGLSWDLPWAQAALYSVVAAVVLAALEHSFAKGQRERLSAHLSAYLPEPVAAQLVRLEPTGQLDARRREITVWVANLRNFDAFAIHSPPEEVAATLHAYTCLAVQAVEANGGVVEQVAGDRIVAVWNAYADDAQHPVRALAAAKALIVSTRDLLSPKAWGPEASTLQPLGLGIGMESGDAIVGSFGPAKRRAHAALGEPVGVAARLQGMTTDLSLPILIGPRLAAALPQAALETQGEYLIEGQRRSMEVFAPADWAQWLPPETVWPASSLQDAQGTDGLETWSSELPRPT</sequence>
<feature type="domain" description="Guanylate cyclase" evidence="3">
    <location>
        <begin position="466"/>
        <end position="602"/>
    </location>
</feature>
<dbReference type="RefSeq" id="WP_198098843.1">
    <property type="nucleotide sequence ID" value="NZ_JAEDAL010000001.1"/>
</dbReference>
<keyword evidence="2" id="KW-0472">Membrane</keyword>
<dbReference type="GO" id="GO:0009190">
    <property type="term" value="P:cyclic nucleotide biosynthetic process"/>
    <property type="evidence" value="ECO:0007669"/>
    <property type="project" value="InterPro"/>
</dbReference>
<reference evidence="4" key="1">
    <citation type="submission" date="2020-12" db="EMBL/GenBank/DDBJ databases">
        <title>The genome sequence of Inhella sp. 4Y17.</title>
        <authorList>
            <person name="Liu Y."/>
        </authorList>
    </citation>
    <scope>NUCLEOTIDE SEQUENCE</scope>
    <source>
        <strain evidence="4">4Y10</strain>
    </source>
</reference>
<feature type="region of interest" description="Disordered" evidence="1">
    <location>
        <begin position="663"/>
        <end position="685"/>
    </location>
</feature>
<feature type="transmembrane region" description="Helical" evidence="2">
    <location>
        <begin position="378"/>
        <end position="398"/>
    </location>
</feature>
<comment type="caution">
    <text evidence="4">The sequence shown here is derived from an EMBL/GenBank/DDBJ whole genome shotgun (WGS) entry which is preliminary data.</text>
</comment>
<dbReference type="Pfam" id="PF05226">
    <property type="entry name" value="CHASE2"/>
    <property type="match status" value="1"/>
</dbReference>
<dbReference type="InterPro" id="IPR029787">
    <property type="entry name" value="Nucleotide_cyclase"/>
</dbReference>
<name>A0A931ITH1_9BURK</name>
<keyword evidence="2" id="KW-0812">Transmembrane</keyword>
<dbReference type="Gene3D" id="3.30.70.1230">
    <property type="entry name" value="Nucleotide cyclase"/>
    <property type="match status" value="1"/>
</dbReference>
<organism evidence="4 5">
    <name type="scientific">Inhella gelatinilytica</name>
    <dbReference type="NCBI Taxonomy" id="2795030"/>
    <lineage>
        <taxon>Bacteria</taxon>
        <taxon>Pseudomonadati</taxon>
        <taxon>Pseudomonadota</taxon>
        <taxon>Betaproteobacteria</taxon>
        <taxon>Burkholderiales</taxon>
        <taxon>Sphaerotilaceae</taxon>
        <taxon>Inhella</taxon>
    </lineage>
</organism>
<dbReference type="Proteomes" id="UP000620139">
    <property type="component" value="Unassembled WGS sequence"/>
</dbReference>
<keyword evidence="5" id="KW-1185">Reference proteome</keyword>
<dbReference type="InterPro" id="IPR007890">
    <property type="entry name" value="CHASE2"/>
</dbReference>
<dbReference type="PROSITE" id="PS50125">
    <property type="entry name" value="GUANYLATE_CYCLASE_2"/>
    <property type="match status" value="1"/>
</dbReference>
<feature type="transmembrane region" description="Helical" evidence="2">
    <location>
        <begin position="404"/>
        <end position="421"/>
    </location>
</feature>
<protein>
    <submittedName>
        <fullName evidence="4">Adenylate/guanylate cyclase domain-containing protein</fullName>
    </submittedName>
</protein>